<evidence type="ECO:0008006" key="3">
    <source>
        <dbReference type="Google" id="ProtNLM"/>
    </source>
</evidence>
<protein>
    <recommendedName>
        <fullName evidence="3">CN hydrolase domain-containing protein</fullName>
    </recommendedName>
</protein>
<keyword evidence="2" id="KW-1185">Reference proteome</keyword>
<organism evidence="1 2">
    <name type="scientific">Pseudoalteromonas luteoviolacea DSM 6061</name>
    <dbReference type="NCBI Taxonomy" id="1365250"/>
    <lineage>
        <taxon>Bacteria</taxon>
        <taxon>Pseudomonadati</taxon>
        <taxon>Pseudomonadota</taxon>
        <taxon>Gammaproteobacteria</taxon>
        <taxon>Alteromonadales</taxon>
        <taxon>Pseudoalteromonadaceae</taxon>
        <taxon>Pseudoalteromonas</taxon>
    </lineage>
</organism>
<proteinExistence type="predicted"/>
<dbReference type="EMBL" id="AUYB01000080">
    <property type="protein sequence ID" value="KZN43288.1"/>
    <property type="molecule type" value="Genomic_DNA"/>
</dbReference>
<gene>
    <name evidence="1" type="ORF">N475_09300</name>
</gene>
<evidence type="ECO:0000313" key="1">
    <source>
        <dbReference type="EMBL" id="KZN43288.1"/>
    </source>
</evidence>
<evidence type="ECO:0000313" key="2">
    <source>
        <dbReference type="Proteomes" id="UP000076643"/>
    </source>
</evidence>
<accession>A0A166YR65</accession>
<dbReference type="Proteomes" id="UP000076643">
    <property type="component" value="Unassembled WGS sequence"/>
</dbReference>
<dbReference type="RefSeq" id="WP_063357077.1">
    <property type="nucleotide sequence ID" value="NZ_AQHB01000019.1"/>
</dbReference>
<dbReference type="AlphaFoldDB" id="A0A166YR65"/>
<reference evidence="1 2" key="1">
    <citation type="submission" date="2013-07" db="EMBL/GenBank/DDBJ databases">
        <title>Comparative Genomic and Metabolomic Analysis of Twelve Strains of Pseudoalteromonas luteoviolacea.</title>
        <authorList>
            <person name="Vynne N.G."/>
            <person name="Mansson M."/>
            <person name="Gram L."/>
        </authorList>
    </citation>
    <scope>NUCLEOTIDE SEQUENCE [LARGE SCALE GENOMIC DNA]</scope>
    <source>
        <strain evidence="1 2">DSM 6061</strain>
    </source>
</reference>
<dbReference type="PATRIC" id="fig|1365250.3.peg.841"/>
<name>A0A166YR65_9GAMM</name>
<sequence>MPKLKIGQDVIFIGLHVKVGVPQEKGNDNSKQKEELDQKIAVMKSCITKAISEASKKPSYKDAVKIFVAPEFFFQTSYGASSVENEHMAIVVNELVTFLSDQSPELTDWLFVLGSTTEYELKDGNVSLTDSNALPCNFTPTIKFDSVGHGNIRYVLKRWTSHIDYGRSTKIMDGQNVNSSPTNELTHHDQSKITPTVKGIIDCGKAVVGVEVCLDHAEKVLQKTDGSDKVQIQILSSGGMSPVTAALVPKCQWLFNVDSLRGLNSTNKSGNGVRLCQWNPPKLQDKTTGYNDVCVDGVHVDTVFQSDSTKLNNKKQPWLRVYDPVTIQP</sequence>
<comment type="caution">
    <text evidence="1">The sequence shown here is derived from an EMBL/GenBank/DDBJ whole genome shotgun (WGS) entry which is preliminary data.</text>
</comment>